<gene>
    <name evidence="2" type="ORF">DXG03_008778</name>
</gene>
<sequence>MTLASSGPFDAVDYDVATALFTASRDSALAMTAQASHLRGEIWALQAQYAGLRSHKHQAYTEMSALEQNLRRRGMGSDSEDGEGLGNAGRGPVGKGKARAELEGGGAESGGEGGEDGDDT</sequence>
<protein>
    <submittedName>
        <fullName evidence="2">Uncharacterized protein</fullName>
    </submittedName>
</protein>
<name>A0A9P7K7W7_9AGAR</name>
<proteinExistence type="predicted"/>
<keyword evidence="3" id="KW-1185">Reference proteome</keyword>
<evidence type="ECO:0000313" key="2">
    <source>
        <dbReference type="EMBL" id="KAG5640408.1"/>
    </source>
</evidence>
<feature type="region of interest" description="Disordered" evidence="1">
    <location>
        <begin position="70"/>
        <end position="120"/>
    </location>
</feature>
<feature type="non-terminal residue" evidence="2">
    <location>
        <position position="120"/>
    </location>
</feature>
<feature type="compositionally biased region" description="Gly residues" evidence="1">
    <location>
        <begin position="84"/>
        <end position="94"/>
    </location>
</feature>
<comment type="caution">
    <text evidence="2">The sequence shown here is derived from an EMBL/GenBank/DDBJ whole genome shotgun (WGS) entry which is preliminary data.</text>
</comment>
<organism evidence="2 3">
    <name type="scientific">Asterophora parasitica</name>
    <dbReference type="NCBI Taxonomy" id="117018"/>
    <lineage>
        <taxon>Eukaryota</taxon>
        <taxon>Fungi</taxon>
        <taxon>Dikarya</taxon>
        <taxon>Basidiomycota</taxon>
        <taxon>Agaricomycotina</taxon>
        <taxon>Agaricomycetes</taxon>
        <taxon>Agaricomycetidae</taxon>
        <taxon>Agaricales</taxon>
        <taxon>Tricholomatineae</taxon>
        <taxon>Lyophyllaceae</taxon>
        <taxon>Asterophora</taxon>
    </lineage>
</organism>
<dbReference type="AlphaFoldDB" id="A0A9P7K7W7"/>
<evidence type="ECO:0000256" key="1">
    <source>
        <dbReference type="SAM" id="MobiDB-lite"/>
    </source>
</evidence>
<feature type="compositionally biased region" description="Gly residues" evidence="1">
    <location>
        <begin position="103"/>
        <end position="112"/>
    </location>
</feature>
<reference evidence="2" key="1">
    <citation type="submission" date="2020-07" db="EMBL/GenBank/DDBJ databases">
        <authorList>
            <person name="Nieuwenhuis M."/>
            <person name="Van De Peppel L.J.J."/>
        </authorList>
    </citation>
    <scope>NUCLEOTIDE SEQUENCE</scope>
    <source>
        <strain evidence="2">AP01</strain>
        <tissue evidence="2">Mycelium</tissue>
    </source>
</reference>
<dbReference type="EMBL" id="JABCKV010000760">
    <property type="protein sequence ID" value="KAG5640408.1"/>
    <property type="molecule type" value="Genomic_DNA"/>
</dbReference>
<evidence type="ECO:0000313" key="3">
    <source>
        <dbReference type="Proteomes" id="UP000775547"/>
    </source>
</evidence>
<accession>A0A9P7K7W7</accession>
<reference evidence="2" key="2">
    <citation type="submission" date="2021-10" db="EMBL/GenBank/DDBJ databases">
        <title>Phylogenomics reveals ancestral predisposition of the termite-cultivated fungus Termitomyces towards a domesticated lifestyle.</title>
        <authorList>
            <person name="Auxier B."/>
            <person name="Grum-Grzhimaylo A."/>
            <person name="Cardenas M.E."/>
            <person name="Lodge J.D."/>
            <person name="Laessoe T."/>
            <person name="Pedersen O."/>
            <person name="Smith M.E."/>
            <person name="Kuyper T.W."/>
            <person name="Franco-Molano E.A."/>
            <person name="Baroni T.J."/>
            <person name="Aanen D.K."/>
        </authorList>
    </citation>
    <scope>NUCLEOTIDE SEQUENCE</scope>
    <source>
        <strain evidence="2">AP01</strain>
        <tissue evidence="2">Mycelium</tissue>
    </source>
</reference>
<dbReference type="Proteomes" id="UP000775547">
    <property type="component" value="Unassembled WGS sequence"/>
</dbReference>